<dbReference type="GO" id="GO:0001716">
    <property type="term" value="F:L-amino-acid oxidase activity"/>
    <property type="evidence" value="ECO:0007669"/>
    <property type="project" value="UniProtKB-EC"/>
</dbReference>
<evidence type="ECO:0000256" key="12">
    <source>
        <dbReference type="ARBA" id="ARBA00023180"/>
    </source>
</evidence>
<dbReference type="InterPro" id="IPR050281">
    <property type="entry name" value="Flavin_monoamine_oxidase"/>
</dbReference>
<feature type="binding site" evidence="15">
    <location>
        <position position="477"/>
    </location>
    <ligand>
        <name>FAD</name>
        <dbReference type="ChEBI" id="CHEBI:57692"/>
    </ligand>
</feature>
<keyword evidence="20" id="KW-1185">Reference proteome</keyword>
<evidence type="ECO:0000256" key="11">
    <source>
        <dbReference type="ARBA" id="ARBA00023157"/>
    </source>
</evidence>
<dbReference type="InterPro" id="IPR036188">
    <property type="entry name" value="FAD/NAD-bd_sf"/>
</dbReference>
<keyword evidence="4" id="KW-0964">Secreted</keyword>
<dbReference type="FunFam" id="3.50.50.60:FF:000450">
    <property type="entry name" value="Amine oxidase"/>
    <property type="match status" value="1"/>
</dbReference>
<dbReference type="PANTHER" id="PTHR10742:SF355">
    <property type="entry name" value="AMINE OXIDASE"/>
    <property type="match status" value="1"/>
</dbReference>
<gene>
    <name evidence="19" type="primary">LOC100932442</name>
</gene>
<evidence type="ECO:0000256" key="5">
    <source>
        <dbReference type="ARBA" id="ARBA00022529"/>
    </source>
</evidence>
<evidence type="ECO:0000256" key="14">
    <source>
        <dbReference type="ARBA" id="ARBA00047637"/>
    </source>
</evidence>
<feature type="signal peptide" evidence="17">
    <location>
        <begin position="1"/>
        <end position="20"/>
    </location>
</feature>
<feature type="domain" description="Amine oxidase" evidence="18">
    <location>
        <begin position="61"/>
        <end position="500"/>
    </location>
</feature>
<keyword evidence="17" id="KW-0732">Signal</keyword>
<evidence type="ECO:0000256" key="3">
    <source>
        <dbReference type="ARBA" id="ARBA00005465"/>
    </source>
</evidence>
<dbReference type="PANTHER" id="PTHR10742">
    <property type="entry name" value="FLAVIN MONOAMINE OXIDASE"/>
    <property type="match status" value="1"/>
</dbReference>
<feature type="binding site" evidence="15">
    <location>
        <position position="108"/>
    </location>
    <ligand>
        <name>substrate</name>
    </ligand>
</feature>
<evidence type="ECO:0000259" key="18">
    <source>
        <dbReference type="Pfam" id="PF01593"/>
    </source>
</evidence>
<dbReference type="OMA" id="NCSHLMS"/>
<dbReference type="RefSeq" id="XP_012402409.1">
    <property type="nucleotide sequence ID" value="XM_012546955.3"/>
</dbReference>
<sequence>MEMWGVLTLAFLLAISSCHGSSDLLAKCFQDPEYEDILKTAYEGLGTSASKKHVLVVGAGMSGLIAAKTLQDAGHKVTVLEAGKKIGGRVSTFRSPDNKWYIELGAMRLPAKHRLVRYYVKKLGLKLNTFIQSSNNTWYYLNGRRHRTSDVHANPNLLGYPVESDELGKMPNKLFKEAIAKVVEELKHNGCKHLLNKYDSFSTKAYLIKEGKLSSGAVQMIGDIMNEDAGYYKSFLESLRSDDIFSQPDGFDEITGGFDQLPNALFQTLKPGTVLLESTVEKIKKIGSKIKITYRRPNSGQSIITGDFAIISSSAKATRLIQFEPPLSLSKQDALRSIHYSSATKVALAFKERFWERDNIKGGATITDLPTRFIYYPSHNFSGNLSVLLASYTVGDDSTFFLGMKYNKLVDLVLDDLATIHRIPKKELQDLCETSVVKRWSLDPLTLGAFAEFTPYQFVDYSKRLFEPEGNIHFAGEHTCLPHGWIDTAIKSGIRAARSIQTAIDDAVDYDDDYDADPDYDPKYNADVILNEGSSFFQGMKEKSPNACSSKSDH</sequence>
<dbReference type="GeneTree" id="ENSGT00940000160928"/>
<evidence type="ECO:0000256" key="8">
    <source>
        <dbReference type="ARBA" id="ARBA00022827"/>
    </source>
</evidence>
<comment type="cofactor">
    <cofactor evidence="1 16">
        <name>FAD</name>
        <dbReference type="ChEBI" id="CHEBI:57692"/>
    </cofactor>
</comment>
<keyword evidence="12" id="KW-0325">Glycoprotein</keyword>
<dbReference type="EC" id="1.4.3.-" evidence="16"/>
<dbReference type="Pfam" id="PF01593">
    <property type="entry name" value="Amino_oxidase"/>
    <property type="match status" value="1"/>
</dbReference>
<reference evidence="19" key="3">
    <citation type="submission" date="2025-09" db="UniProtKB">
        <authorList>
            <consortium name="Ensembl"/>
        </authorList>
    </citation>
    <scope>IDENTIFICATION</scope>
</reference>
<feature type="binding site" evidence="15">
    <location>
        <begin position="105"/>
        <end position="108"/>
    </location>
    <ligand>
        <name>FAD</name>
        <dbReference type="ChEBI" id="CHEBI:57692"/>
    </ligand>
</feature>
<evidence type="ECO:0000256" key="7">
    <source>
        <dbReference type="ARBA" id="ARBA00022656"/>
    </source>
</evidence>
<evidence type="ECO:0000256" key="1">
    <source>
        <dbReference type="ARBA" id="ARBA00001974"/>
    </source>
</evidence>
<accession>A0A7N4V3C4</accession>
<keyword evidence="13" id="KW-1199">Hemostasis impairing toxin</keyword>
<name>A0A7N4V3C4_SARHA</name>
<reference evidence="19 20" key="1">
    <citation type="journal article" date="2011" name="Proc. Natl. Acad. Sci. U.S.A.">
        <title>Genetic diversity and population structure of the endangered marsupial Sarcophilus harrisii (Tasmanian devil).</title>
        <authorList>
            <person name="Miller W."/>
            <person name="Hayes V.M."/>
            <person name="Ratan A."/>
            <person name="Petersen D.C."/>
            <person name="Wittekindt N.E."/>
            <person name="Miller J."/>
            <person name="Walenz B."/>
            <person name="Knight J."/>
            <person name="Qi J."/>
            <person name="Zhao F."/>
            <person name="Wang Q."/>
            <person name="Bedoya-Reina O.C."/>
            <person name="Katiyar N."/>
            <person name="Tomsho L.P."/>
            <person name="Kasson L.M."/>
            <person name="Hardie R.A."/>
            <person name="Woodbridge P."/>
            <person name="Tindall E.A."/>
            <person name="Bertelsen M.F."/>
            <person name="Dixon D."/>
            <person name="Pyecroft S."/>
            <person name="Helgen K.M."/>
            <person name="Lesk A.M."/>
            <person name="Pringle T.H."/>
            <person name="Patterson N."/>
            <person name="Zhang Y."/>
            <person name="Kreiss A."/>
            <person name="Woods G.M."/>
            <person name="Jones M.E."/>
            <person name="Schuster S.C."/>
        </authorList>
    </citation>
    <scope>NUCLEOTIDE SEQUENCE [LARGE SCALE GENOMIC DNA]</scope>
</reference>
<dbReference type="Gene3D" id="3.90.660.10">
    <property type="match status" value="1"/>
</dbReference>
<dbReference type="GO" id="GO:0090729">
    <property type="term" value="F:toxin activity"/>
    <property type="evidence" value="ECO:0007669"/>
    <property type="project" value="UniProtKB-KW"/>
</dbReference>
<dbReference type="Gene3D" id="3.50.50.60">
    <property type="entry name" value="FAD/NAD(P)-binding domain"/>
    <property type="match status" value="1"/>
</dbReference>
<organism evidence="19 20">
    <name type="scientific">Sarcophilus harrisii</name>
    <name type="common">Tasmanian devil</name>
    <name type="synonym">Sarcophilus laniarius</name>
    <dbReference type="NCBI Taxonomy" id="9305"/>
    <lineage>
        <taxon>Eukaryota</taxon>
        <taxon>Metazoa</taxon>
        <taxon>Chordata</taxon>
        <taxon>Craniata</taxon>
        <taxon>Vertebrata</taxon>
        <taxon>Euteleostomi</taxon>
        <taxon>Mammalia</taxon>
        <taxon>Metatheria</taxon>
        <taxon>Dasyuromorphia</taxon>
        <taxon>Dasyuridae</taxon>
        <taxon>Sarcophilus</taxon>
    </lineage>
</organism>
<dbReference type="GeneID" id="100932442"/>
<dbReference type="InterPro" id="IPR002937">
    <property type="entry name" value="Amino_oxidase"/>
</dbReference>
<comment type="catalytic activity">
    <reaction evidence="14">
        <text>an L-alpha-amino acid + O2 + H2O = a 2-oxocarboxylate + H2O2 + NH4(+)</text>
        <dbReference type="Rhea" id="RHEA:13781"/>
        <dbReference type="ChEBI" id="CHEBI:15377"/>
        <dbReference type="ChEBI" id="CHEBI:15379"/>
        <dbReference type="ChEBI" id="CHEBI:16240"/>
        <dbReference type="ChEBI" id="CHEBI:28938"/>
        <dbReference type="ChEBI" id="CHEBI:35179"/>
        <dbReference type="ChEBI" id="CHEBI:59869"/>
        <dbReference type="EC" id="1.4.3.2"/>
    </reaction>
</comment>
<feature type="binding site" evidence="15">
    <location>
        <position position="62"/>
    </location>
    <ligand>
        <name>FAD</name>
        <dbReference type="ChEBI" id="CHEBI:57692"/>
    </ligand>
</feature>
<evidence type="ECO:0000256" key="17">
    <source>
        <dbReference type="SAM" id="SignalP"/>
    </source>
</evidence>
<keyword evidence="5" id="KW-0929">Antimicrobial</keyword>
<reference evidence="19" key="2">
    <citation type="submission" date="2025-08" db="UniProtKB">
        <authorList>
            <consortium name="Ensembl"/>
        </authorList>
    </citation>
    <scope>IDENTIFICATION</scope>
</reference>
<feature type="binding site" evidence="15">
    <location>
        <position position="280"/>
    </location>
    <ligand>
        <name>FAD</name>
        <dbReference type="ChEBI" id="CHEBI:57692"/>
    </ligand>
</feature>
<dbReference type="Gene3D" id="1.10.405.10">
    <property type="entry name" value="Guanine Nucleotide Dissociation Inhibitor, domain 1"/>
    <property type="match status" value="1"/>
</dbReference>
<keyword evidence="10" id="KW-0044">Antibiotic</keyword>
<keyword evidence="9 16" id="KW-0560">Oxidoreductase</keyword>
<dbReference type="FunFam" id="1.10.405.10:FF:000004">
    <property type="entry name" value="Amine oxidase"/>
    <property type="match status" value="1"/>
</dbReference>
<evidence type="ECO:0000256" key="9">
    <source>
        <dbReference type="ARBA" id="ARBA00023002"/>
    </source>
</evidence>
<dbReference type="GO" id="GO:0005576">
    <property type="term" value="C:extracellular region"/>
    <property type="evidence" value="ECO:0007669"/>
    <property type="project" value="UniProtKB-SubCell"/>
</dbReference>
<evidence type="ECO:0000256" key="16">
    <source>
        <dbReference type="RuleBase" id="RU362067"/>
    </source>
</evidence>
<dbReference type="InParanoid" id="A0A7N4V3C4"/>
<dbReference type="SUPFAM" id="SSF51905">
    <property type="entry name" value="FAD/NAD(P)-binding domain"/>
    <property type="match status" value="1"/>
</dbReference>
<dbReference type="AlphaFoldDB" id="A0A7N4V3C4"/>
<dbReference type="SUPFAM" id="SSF54373">
    <property type="entry name" value="FAD-linked reductases, C-terminal domain"/>
    <property type="match status" value="1"/>
</dbReference>
<comment type="similarity">
    <text evidence="3">Belongs to the flavin monoamine oxidase family. FIG1 subfamily.</text>
</comment>
<dbReference type="PRINTS" id="PR00757">
    <property type="entry name" value="AMINEOXDASEF"/>
</dbReference>
<feature type="chain" id="PRO_5029624918" description="Amine oxidase" evidence="17">
    <location>
        <begin position="21"/>
        <end position="554"/>
    </location>
</feature>
<evidence type="ECO:0000313" key="19">
    <source>
        <dbReference type="Ensembl" id="ENSSHAP00000036270.1"/>
    </source>
</evidence>
<keyword evidence="6 16" id="KW-0285">Flavoprotein</keyword>
<dbReference type="GO" id="GO:0009063">
    <property type="term" value="P:amino acid catabolic process"/>
    <property type="evidence" value="ECO:0007669"/>
    <property type="project" value="TreeGrafter"/>
</dbReference>
<evidence type="ECO:0000256" key="15">
    <source>
        <dbReference type="PIRSR" id="PIRSR601613-1"/>
    </source>
</evidence>
<dbReference type="KEGG" id="shr:100932442"/>
<proteinExistence type="inferred from homology"/>
<dbReference type="InterPro" id="IPR001613">
    <property type="entry name" value="Flavin_amine_oxidase"/>
</dbReference>
<evidence type="ECO:0000313" key="20">
    <source>
        <dbReference type="Proteomes" id="UP000007648"/>
    </source>
</evidence>
<protein>
    <recommendedName>
        <fullName evidence="16">Amine oxidase</fullName>
        <ecNumber evidence="16">1.4.3.-</ecNumber>
    </recommendedName>
</protein>
<keyword evidence="11" id="KW-1015">Disulfide bond</keyword>
<feature type="binding site" evidence="15">
    <location>
        <begin position="81"/>
        <end position="82"/>
    </location>
    <ligand>
        <name>FAD</name>
        <dbReference type="ChEBI" id="CHEBI:57692"/>
    </ligand>
</feature>
<evidence type="ECO:0000256" key="10">
    <source>
        <dbReference type="ARBA" id="ARBA00023022"/>
    </source>
</evidence>
<evidence type="ECO:0000256" key="13">
    <source>
        <dbReference type="ARBA" id="ARBA00023240"/>
    </source>
</evidence>
<evidence type="ECO:0000256" key="4">
    <source>
        <dbReference type="ARBA" id="ARBA00022525"/>
    </source>
</evidence>
<comment type="subcellular location">
    <subcellularLocation>
        <location evidence="2">Secreted</location>
    </subcellularLocation>
</comment>
<dbReference type="Ensembl" id="ENSSHAT00000048406.1">
    <property type="protein sequence ID" value="ENSSHAP00000036270.1"/>
    <property type="gene ID" value="ENSSHAG00000028636.1"/>
</dbReference>
<dbReference type="OrthoDB" id="5046242at2759"/>
<keyword evidence="8 16" id="KW-0274">FAD</keyword>
<evidence type="ECO:0000256" key="2">
    <source>
        <dbReference type="ARBA" id="ARBA00004613"/>
    </source>
</evidence>
<evidence type="ECO:0000256" key="6">
    <source>
        <dbReference type="ARBA" id="ARBA00022630"/>
    </source>
</evidence>
<keyword evidence="7" id="KW-0800">Toxin</keyword>
<dbReference type="Proteomes" id="UP000007648">
    <property type="component" value="Unassembled WGS sequence"/>
</dbReference>
<dbReference type="GO" id="GO:0042742">
    <property type="term" value="P:defense response to bacterium"/>
    <property type="evidence" value="ECO:0007669"/>
    <property type="project" value="UniProtKB-KW"/>
</dbReference>